<evidence type="ECO:0000313" key="8">
    <source>
        <dbReference type="EMBL" id="MCM8750306.1"/>
    </source>
</evidence>
<keyword evidence="3" id="KW-0813">Transport</keyword>
<dbReference type="CDD" id="cd01146">
    <property type="entry name" value="FhuD"/>
    <property type="match status" value="1"/>
</dbReference>
<dbReference type="PROSITE" id="PS50983">
    <property type="entry name" value="FE_B12_PBP"/>
    <property type="match status" value="1"/>
</dbReference>
<accession>A0AA41WJ35</accession>
<dbReference type="GO" id="GO:0030288">
    <property type="term" value="C:outer membrane-bounded periplasmic space"/>
    <property type="evidence" value="ECO:0007669"/>
    <property type="project" value="TreeGrafter"/>
</dbReference>
<dbReference type="InterPro" id="IPR002491">
    <property type="entry name" value="ABC_transptr_periplasmic_BD"/>
</dbReference>
<organism evidence="8 9">
    <name type="scientific">Thermalbibacter longus</name>
    <dbReference type="NCBI Taxonomy" id="2951981"/>
    <lineage>
        <taxon>Bacteria</taxon>
        <taxon>Pseudomonadati</taxon>
        <taxon>Thermomicrobiota</taxon>
        <taxon>Thermomicrobia</taxon>
        <taxon>Thermomicrobiales</taxon>
        <taxon>Thermomicrobiaceae</taxon>
        <taxon>Thermalbibacter</taxon>
    </lineage>
</organism>
<evidence type="ECO:0000256" key="1">
    <source>
        <dbReference type="ARBA" id="ARBA00004196"/>
    </source>
</evidence>
<dbReference type="PANTHER" id="PTHR30532:SF24">
    <property type="entry name" value="FERRIC ENTEROBACTIN-BINDING PERIPLASMIC PROTEIN FEPB"/>
    <property type="match status" value="1"/>
</dbReference>
<dbReference type="Gene3D" id="3.40.50.1980">
    <property type="entry name" value="Nitrogenase molybdenum iron protein domain"/>
    <property type="match status" value="2"/>
</dbReference>
<sequence length="391" mass="41593">MKGLSLEGARVLDARLTRRALVRGALLASVVGVLAACGDGRPEAGEGGSASAPASVEASATPHAPAGVSSSPTAARVETPLATAASSAFPVAIEHKFGVTEIPAQPQRVVALGYSDQDPLLALGVRPIAVRYWFGDEPHAVFPWAQDELGDATPDVLNMPFGQLDFERVAALRPDLISAVYSGITQEEYQRLAQIAPTLAQSSEYIDFGMPWQEATLLIGRALGREALAHELVTEVEARFAAARAGHPEWAGKRVVVGSPRGDGQFGFVASQDARSRVFTALGFEVPPELDEIAGGQFWGTVSLERADLLDQDLLVFHQLAWVEGGRAAIESDPLLGRLRAMQEGRVLFLEGQLDDALQFSTVLSLPFLLDRLVPMVEAAMDGDPETEAAP</sequence>
<dbReference type="Pfam" id="PF01497">
    <property type="entry name" value="Peripla_BP_2"/>
    <property type="match status" value="1"/>
</dbReference>
<comment type="caution">
    <text evidence="8">The sequence shown here is derived from an EMBL/GenBank/DDBJ whole genome shotgun (WGS) entry which is preliminary data.</text>
</comment>
<dbReference type="Proteomes" id="UP001165306">
    <property type="component" value="Unassembled WGS sequence"/>
</dbReference>
<evidence type="ECO:0000259" key="7">
    <source>
        <dbReference type="PROSITE" id="PS50983"/>
    </source>
</evidence>
<dbReference type="InterPro" id="IPR006311">
    <property type="entry name" value="TAT_signal"/>
</dbReference>
<feature type="compositionally biased region" description="Low complexity" evidence="6">
    <location>
        <begin position="49"/>
        <end position="62"/>
    </location>
</feature>
<feature type="domain" description="Fe/B12 periplasmic-binding" evidence="7">
    <location>
        <begin position="108"/>
        <end position="381"/>
    </location>
</feature>
<reference evidence="8" key="1">
    <citation type="submission" date="2022-06" db="EMBL/GenBank/DDBJ databases">
        <title>CFH 74404 Thermomicrobiaceae sp.</title>
        <authorList>
            <person name="Ming H."/>
            <person name="Li W.-J."/>
            <person name="Zhao Z."/>
        </authorList>
    </citation>
    <scope>NUCLEOTIDE SEQUENCE</scope>
    <source>
        <strain evidence="8">CFH 74404</strain>
    </source>
</reference>
<feature type="region of interest" description="Disordered" evidence="6">
    <location>
        <begin position="42"/>
        <end position="73"/>
    </location>
</feature>
<evidence type="ECO:0000313" key="9">
    <source>
        <dbReference type="Proteomes" id="UP001165306"/>
    </source>
</evidence>
<evidence type="ECO:0000256" key="6">
    <source>
        <dbReference type="SAM" id="MobiDB-lite"/>
    </source>
</evidence>
<proteinExistence type="inferred from homology"/>
<name>A0AA41WJ35_9BACT</name>
<keyword evidence="5" id="KW-0732">Signal</keyword>
<dbReference type="InterPro" id="IPR051313">
    <property type="entry name" value="Bact_iron-sidero_bind"/>
</dbReference>
<comment type="subcellular location">
    <subcellularLocation>
        <location evidence="1">Cell envelope</location>
    </subcellularLocation>
</comment>
<dbReference type="PROSITE" id="PS51318">
    <property type="entry name" value="TAT"/>
    <property type="match status" value="1"/>
</dbReference>
<dbReference type="EMBL" id="JAMSLR010000013">
    <property type="protein sequence ID" value="MCM8750306.1"/>
    <property type="molecule type" value="Genomic_DNA"/>
</dbReference>
<dbReference type="RefSeq" id="WP_284058095.1">
    <property type="nucleotide sequence ID" value="NZ_JAMSLR010000013.1"/>
</dbReference>
<comment type="similarity">
    <text evidence="2">Belongs to the bacterial solute-binding protein 8 family.</text>
</comment>
<keyword evidence="4" id="KW-0408">Iron</keyword>
<keyword evidence="9" id="KW-1185">Reference proteome</keyword>
<evidence type="ECO:0000256" key="3">
    <source>
        <dbReference type="ARBA" id="ARBA00022448"/>
    </source>
</evidence>
<evidence type="ECO:0000256" key="2">
    <source>
        <dbReference type="ARBA" id="ARBA00008814"/>
    </source>
</evidence>
<protein>
    <submittedName>
        <fullName evidence="8">Iron-siderophore ABC transporter substrate-binding protein</fullName>
    </submittedName>
</protein>
<dbReference type="GO" id="GO:1901678">
    <property type="term" value="P:iron coordination entity transport"/>
    <property type="evidence" value="ECO:0007669"/>
    <property type="project" value="UniProtKB-ARBA"/>
</dbReference>
<evidence type="ECO:0000256" key="4">
    <source>
        <dbReference type="ARBA" id="ARBA00022496"/>
    </source>
</evidence>
<evidence type="ECO:0000256" key="5">
    <source>
        <dbReference type="ARBA" id="ARBA00022729"/>
    </source>
</evidence>
<keyword evidence="4" id="KW-0410">Iron transport</keyword>
<keyword evidence="4" id="KW-0406">Ion transport</keyword>
<dbReference type="AlphaFoldDB" id="A0AA41WJ35"/>
<dbReference type="SUPFAM" id="SSF53807">
    <property type="entry name" value="Helical backbone' metal receptor"/>
    <property type="match status" value="1"/>
</dbReference>
<gene>
    <name evidence="8" type="ORF">NET02_14225</name>
</gene>
<dbReference type="PANTHER" id="PTHR30532">
    <property type="entry name" value="IRON III DICITRATE-BINDING PERIPLASMIC PROTEIN"/>
    <property type="match status" value="1"/>
</dbReference>